<proteinExistence type="predicted"/>
<dbReference type="Proteomes" id="UP000645610">
    <property type="component" value="Unassembled WGS sequence"/>
</dbReference>
<keyword evidence="1" id="KW-0732">Signal</keyword>
<name>A0A931BEL4_9BACT</name>
<keyword evidence="3" id="KW-1185">Reference proteome</keyword>
<evidence type="ECO:0000313" key="3">
    <source>
        <dbReference type="Proteomes" id="UP000645610"/>
    </source>
</evidence>
<reference evidence="2 3" key="1">
    <citation type="submission" date="2020-11" db="EMBL/GenBank/DDBJ databases">
        <authorList>
            <person name="Kim M.K."/>
        </authorList>
    </citation>
    <scope>NUCLEOTIDE SEQUENCE [LARGE SCALE GENOMIC DNA]</scope>
    <source>
        <strain evidence="2 3">BT439</strain>
    </source>
</reference>
<organism evidence="2 3">
    <name type="scientific">Hymenobacter properus</name>
    <dbReference type="NCBI Taxonomy" id="2791026"/>
    <lineage>
        <taxon>Bacteria</taxon>
        <taxon>Pseudomonadati</taxon>
        <taxon>Bacteroidota</taxon>
        <taxon>Cytophagia</taxon>
        <taxon>Cytophagales</taxon>
        <taxon>Hymenobacteraceae</taxon>
        <taxon>Hymenobacter</taxon>
    </lineage>
</organism>
<feature type="signal peptide" evidence="1">
    <location>
        <begin position="1"/>
        <end position="23"/>
    </location>
</feature>
<comment type="caution">
    <text evidence="2">The sequence shown here is derived from an EMBL/GenBank/DDBJ whole genome shotgun (WGS) entry which is preliminary data.</text>
</comment>
<dbReference type="AlphaFoldDB" id="A0A931BEL4"/>
<accession>A0A931BEL4</accession>
<dbReference type="EMBL" id="JADQDP010000002">
    <property type="protein sequence ID" value="MBF9141994.1"/>
    <property type="molecule type" value="Genomic_DNA"/>
</dbReference>
<feature type="chain" id="PRO_5037344764" evidence="1">
    <location>
        <begin position="24"/>
        <end position="533"/>
    </location>
</feature>
<dbReference type="RefSeq" id="WP_196286320.1">
    <property type="nucleotide sequence ID" value="NZ_JADQDP010000002.1"/>
</dbReference>
<evidence type="ECO:0000256" key="1">
    <source>
        <dbReference type="SAM" id="SignalP"/>
    </source>
</evidence>
<sequence length="533" mass="59823">MKLRYFLLLLWAGSLVGAPAARAQKRGQLSAIPAPGAPVQTARTELPLEPSDSEVHVQALPADSTVVLLLGRNKPLSSKTLFSFQQYDHALHLRQEMPLEVPDEFDFTRMCAEGSTVYALFASHSNPGRLWAAAYNGHLGQVRTQQFDTKLSRDVVELKALDGRLFATVLLNDQLHVTALLLDVATGQMQYLPSVYEPLPTQLTFVADAATRRAEYVLSQTNGRKSRLLLKQLTDRGQLVKSEFVQAESERSLITAQVTPPQDTTARLLMGTYSLRGPDFAQGLFATDLGAPTSPGTKQPLRFYDFLHLKHFFDYLKPSRQARLRARMARRLARSSAPVRWHYRLLLHELLPQPDGGYVLVAEAYVPHYRYNSYGSYTGPFNNLGNQFGPLPYANSRVFDGYQTTHAVVCGFDHTGALIWDNTFVVENLRRVELEEAVRLQRLPDGRLVLAYLDEDKLRYKLINRAEDSPNDQQVVIRTGTGAAETGPERTSDTSQADLLPWFGSRFVATGYQRVKVEHGPDRQVFFLNSVVF</sequence>
<protein>
    <submittedName>
        <fullName evidence="2">Uncharacterized protein</fullName>
    </submittedName>
</protein>
<evidence type="ECO:0000313" key="2">
    <source>
        <dbReference type="EMBL" id="MBF9141994.1"/>
    </source>
</evidence>
<gene>
    <name evidence="2" type="ORF">I2I01_10140</name>
</gene>